<dbReference type="Proteomes" id="UP000238375">
    <property type="component" value="Unassembled WGS sequence"/>
</dbReference>
<reference evidence="2 3" key="1">
    <citation type="submission" date="2018-03" db="EMBL/GenBank/DDBJ databases">
        <title>Genomic Encyclopedia of Archaeal and Bacterial Type Strains, Phase II (KMG-II): from individual species to whole genera.</title>
        <authorList>
            <person name="Goeker M."/>
        </authorList>
    </citation>
    <scope>NUCLEOTIDE SEQUENCE [LARGE SCALE GENOMIC DNA]</scope>
    <source>
        <strain evidence="2 3">DSM 28354</strain>
    </source>
</reference>
<dbReference type="RefSeq" id="WP_146141441.1">
    <property type="nucleotide sequence ID" value="NZ_PVTE01000011.1"/>
</dbReference>
<gene>
    <name evidence="2" type="ORF">CLV58_111178</name>
</gene>
<evidence type="ECO:0000313" key="2">
    <source>
        <dbReference type="EMBL" id="PRY37139.1"/>
    </source>
</evidence>
<keyword evidence="1" id="KW-0238">DNA-binding</keyword>
<evidence type="ECO:0000313" key="3">
    <source>
        <dbReference type="Proteomes" id="UP000238375"/>
    </source>
</evidence>
<dbReference type="GO" id="GO:0003677">
    <property type="term" value="F:DNA binding"/>
    <property type="evidence" value="ECO:0007669"/>
    <property type="project" value="UniProtKB-KW"/>
</dbReference>
<name>A0A2T0SUP9_9BACT</name>
<dbReference type="AlphaFoldDB" id="A0A2T0SUP9"/>
<organism evidence="2 3">
    <name type="scientific">Spirosoma oryzae</name>
    <dbReference type="NCBI Taxonomy" id="1469603"/>
    <lineage>
        <taxon>Bacteria</taxon>
        <taxon>Pseudomonadati</taxon>
        <taxon>Bacteroidota</taxon>
        <taxon>Cytophagia</taxon>
        <taxon>Cytophagales</taxon>
        <taxon>Cytophagaceae</taxon>
        <taxon>Spirosoma</taxon>
    </lineage>
</organism>
<evidence type="ECO:0000256" key="1">
    <source>
        <dbReference type="ARBA" id="ARBA00023125"/>
    </source>
</evidence>
<dbReference type="OrthoDB" id="932752at2"/>
<dbReference type="Gene3D" id="1.10.150.130">
    <property type="match status" value="1"/>
</dbReference>
<dbReference type="EMBL" id="PVTE01000011">
    <property type="protein sequence ID" value="PRY37139.1"/>
    <property type="molecule type" value="Genomic_DNA"/>
</dbReference>
<accession>A0A2T0SUP9</accession>
<comment type="caution">
    <text evidence="2">The sequence shown here is derived from an EMBL/GenBank/DDBJ whole genome shotgun (WGS) entry which is preliminary data.</text>
</comment>
<protein>
    <submittedName>
        <fullName evidence="2">Uncharacterized protein</fullName>
    </submittedName>
</protein>
<proteinExistence type="predicted"/>
<sequence>MYTHLNLTNRLTTCGFTPPENHKLEVPPYRKCKLYDYNQDTSKTWSIEFYQWNIQTQRKQRRFFSKFNSIQNPKKRLDEAKRWIAFIDQQLEQGAVYNPNATIPAPKPVEQIPLLTADLKAYLSDKESTLGEDSYKVYRNFGDKLTAFVKENKLQGLATKDLTPEWCSRYRQHILKLHDHPTTRNKELECVDNHSKLSE</sequence>
<keyword evidence="3" id="KW-1185">Reference proteome</keyword>
<dbReference type="InterPro" id="IPR010998">
    <property type="entry name" value="Integrase_recombinase_N"/>
</dbReference>